<evidence type="ECO:0000313" key="2">
    <source>
        <dbReference type="Proteomes" id="UP000053424"/>
    </source>
</evidence>
<gene>
    <name evidence="1" type="ORF">M413DRAFT_68706</name>
</gene>
<reference evidence="2" key="2">
    <citation type="submission" date="2015-01" db="EMBL/GenBank/DDBJ databases">
        <title>Evolutionary Origins and Diversification of the Mycorrhizal Mutualists.</title>
        <authorList>
            <consortium name="DOE Joint Genome Institute"/>
            <consortium name="Mycorrhizal Genomics Consortium"/>
            <person name="Kohler A."/>
            <person name="Kuo A."/>
            <person name="Nagy L.G."/>
            <person name="Floudas D."/>
            <person name="Copeland A."/>
            <person name="Barry K.W."/>
            <person name="Cichocki N."/>
            <person name="Veneault-Fourrey C."/>
            <person name="LaButti K."/>
            <person name="Lindquist E.A."/>
            <person name="Lipzen A."/>
            <person name="Lundell T."/>
            <person name="Morin E."/>
            <person name="Murat C."/>
            <person name="Riley R."/>
            <person name="Ohm R."/>
            <person name="Sun H."/>
            <person name="Tunlid A."/>
            <person name="Henrissat B."/>
            <person name="Grigoriev I.V."/>
            <person name="Hibbett D.S."/>
            <person name="Martin F."/>
        </authorList>
    </citation>
    <scope>NUCLEOTIDE SEQUENCE [LARGE SCALE GENOMIC DNA]</scope>
    <source>
        <strain evidence="2">h7</strain>
    </source>
</reference>
<dbReference type="Proteomes" id="UP000053424">
    <property type="component" value="Unassembled WGS sequence"/>
</dbReference>
<name>A0A0C3CI26_HEBCY</name>
<proteinExistence type="predicted"/>
<reference evidence="1 2" key="1">
    <citation type="submission" date="2014-04" db="EMBL/GenBank/DDBJ databases">
        <authorList>
            <consortium name="DOE Joint Genome Institute"/>
            <person name="Kuo A."/>
            <person name="Gay G."/>
            <person name="Dore J."/>
            <person name="Kohler A."/>
            <person name="Nagy L.G."/>
            <person name="Floudas D."/>
            <person name="Copeland A."/>
            <person name="Barry K.W."/>
            <person name="Cichocki N."/>
            <person name="Veneault-Fourrey C."/>
            <person name="LaButti K."/>
            <person name="Lindquist E.A."/>
            <person name="Lipzen A."/>
            <person name="Lundell T."/>
            <person name="Morin E."/>
            <person name="Murat C."/>
            <person name="Sun H."/>
            <person name="Tunlid A."/>
            <person name="Henrissat B."/>
            <person name="Grigoriev I.V."/>
            <person name="Hibbett D.S."/>
            <person name="Martin F."/>
            <person name="Nordberg H.P."/>
            <person name="Cantor M.N."/>
            <person name="Hua S.X."/>
        </authorList>
    </citation>
    <scope>NUCLEOTIDE SEQUENCE [LARGE SCALE GENOMIC DNA]</scope>
    <source>
        <strain evidence="2">h7</strain>
    </source>
</reference>
<accession>A0A0C3CI26</accession>
<evidence type="ECO:0000313" key="1">
    <source>
        <dbReference type="EMBL" id="KIM43799.1"/>
    </source>
</evidence>
<protein>
    <submittedName>
        <fullName evidence="1">Uncharacterized protein</fullName>
    </submittedName>
</protein>
<keyword evidence="2" id="KW-1185">Reference proteome</keyword>
<sequence length="248" mass="28092">TGQLEVTLLKTSARSANLRALLSDNEDIRDSMQDIITTMSTIDREDVRGFRLASILDPSLPTFEPRSKLDPQFIEGTLHELLCDLLDRSMDASVMLKHANFMKEISYRGVVYALSTSSGFRDSSIMFREQNSHHAKPAIIESIFQYSYTREDGQNVEDIFMTVEELAPITGFVDPYLHFGEFAGFLCEKKEGVNLRVIQMRQVACHFAYTEMMDDWEGLIHVLPVDRVSDPGHKPLSCIPDPDPIILS</sequence>
<dbReference type="EMBL" id="KN831775">
    <property type="protein sequence ID" value="KIM43799.1"/>
    <property type="molecule type" value="Genomic_DNA"/>
</dbReference>
<dbReference type="AlphaFoldDB" id="A0A0C3CI26"/>
<organism evidence="1 2">
    <name type="scientific">Hebeloma cylindrosporum</name>
    <dbReference type="NCBI Taxonomy" id="76867"/>
    <lineage>
        <taxon>Eukaryota</taxon>
        <taxon>Fungi</taxon>
        <taxon>Dikarya</taxon>
        <taxon>Basidiomycota</taxon>
        <taxon>Agaricomycotina</taxon>
        <taxon>Agaricomycetes</taxon>
        <taxon>Agaricomycetidae</taxon>
        <taxon>Agaricales</taxon>
        <taxon>Agaricineae</taxon>
        <taxon>Hymenogastraceae</taxon>
        <taxon>Hebeloma</taxon>
    </lineage>
</organism>
<feature type="non-terminal residue" evidence="1">
    <location>
        <position position="1"/>
    </location>
</feature>
<dbReference type="HOGENOM" id="CLU_1013935_0_0_1"/>
<dbReference type="OrthoDB" id="3039677at2759"/>